<dbReference type="GO" id="GO:0005524">
    <property type="term" value="F:ATP binding"/>
    <property type="evidence" value="ECO:0007669"/>
    <property type="project" value="UniProtKB-KW"/>
</dbReference>
<evidence type="ECO:0000256" key="11">
    <source>
        <dbReference type="ARBA" id="ARBA00022975"/>
    </source>
</evidence>
<dbReference type="GO" id="GO:0033862">
    <property type="term" value="F:UMP kinase activity"/>
    <property type="evidence" value="ECO:0007669"/>
    <property type="project" value="UniProtKB-EC"/>
</dbReference>
<evidence type="ECO:0000313" key="16">
    <source>
        <dbReference type="EMBL" id="HHR95258.1"/>
    </source>
</evidence>
<reference evidence="15" key="1">
    <citation type="journal article" date="2020" name="mSystems">
        <title>Genome- and Community-Level Interaction Insights into Carbon Utilization and Element Cycling Functions of Hydrothermarchaeota in Hydrothermal Sediment.</title>
        <authorList>
            <person name="Zhou Z."/>
            <person name="Liu Y."/>
            <person name="Xu W."/>
            <person name="Pan J."/>
            <person name="Luo Z.H."/>
            <person name="Li M."/>
        </authorList>
    </citation>
    <scope>NUCLEOTIDE SEQUENCE [LARGE SCALE GENOMIC DNA]</scope>
    <source>
        <strain evidence="16">SpSt-1</strain>
        <strain evidence="15">SpSt-1121</strain>
    </source>
</reference>
<comment type="similarity">
    <text evidence="3">Belongs to the UMP kinase family.</text>
</comment>
<dbReference type="GO" id="GO:0044210">
    <property type="term" value="P:'de novo' CTP biosynthetic process"/>
    <property type="evidence" value="ECO:0007669"/>
    <property type="project" value="UniProtKB-UniPathway"/>
</dbReference>
<dbReference type="NCBIfam" id="TIGR02076">
    <property type="entry name" value="pyrH_arch"/>
    <property type="match status" value="1"/>
</dbReference>
<evidence type="ECO:0000313" key="15">
    <source>
        <dbReference type="EMBL" id="HHP82517.1"/>
    </source>
</evidence>
<evidence type="ECO:0000256" key="1">
    <source>
        <dbReference type="ARBA" id="ARBA00004496"/>
    </source>
</evidence>
<accession>A0A7C5TJF6</accession>
<evidence type="ECO:0000256" key="3">
    <source>
        <dbReference type="ARBA" id="ARBA00007614"/>
    </source>
</evidence>
<dbReference type="GO" id="GO:0005737">
    <property type="term" value="C:cytoplasm"/>
    <property type="evidence" value="ECO:0007669"/>
    <property type="project" value="UniProtKB-SubCell"/>
</dbReference>
<evidence type="ECO:0000259" key="14">
    <source>
        <dbReference type="Pfam" id="PF00696"/>
    </source>
</evidence>
<comment type="subcellular location">
    <subcellularLocation>
        <location evidence="1">Cytoplasm</location>
    </subcellularLocation>
</comment>
<keyword evidence="10" id="KW-0067">ATP-binding</keyword>
<keyword evidence="6" id="KW-0963">Cytoplasm</keyword>
<dbReference type="PANTHER" id="PTHR42833:SF4">
    <property type="entry name" value="URIDYLATE KINASE PUMPKIN, CHLOROPLASTIC"/>
    <property type="match status" value="1"/>
</dbReference>
<name>A0A7C5TJF6_9CREN</name>
<keyword evidence="7" id="KW-0808">Transferase</keyword>
<feature type="domain" description="Aspartate/glutamate/uridylate kinase" evidence="14">
    <location>
        <begin position="40"/>
        <end position="239"/>
    </location>
</feature>
<dbReference type="Pfam" id="PF00696">
    <property type="entry name" value="AA_kinase"/>
    <property type="match status" value="1"/>
</dbReference>
<dbReference type="PANTHER" id="PTHR42833">
    <property type="entry name" value="URIDYLATE KINASE"/>
    <property type="match status" value="1"/>
</dbReference>
<evidence type="ECO:0000256" key="6">
    <source>
        <dbReference type="ARBA" id="ARBA00022490"/>
    </source>
</evidence>
<dbReference type="PIRSF" id="PIRSF005650">
    <property type="entry name" value="Uridylate_kin"/>
    <property type="match status" value="1"/>
</dbReference>
<keyword evidence="8" id="KW-0547">Nucleotide-binding</keyword>
<dbReference type="InterPro" id="IPR011818">
    <property type="entry name" value="Uridylate_kinase_arch/spir"/>
</dbReference>
<comment type="pathway">
    <text evidence="2">Pyrimidine metabolism; CTP biosynthesis via de novo pathway; UDP from UMP (UMPK route): step 1/1.</text>
</comment>
<evidence type="ECO:0000256" key="8">
    <source>
        <dbReference type="ARBA" id="ARBA00022741"/>
    </source>
</evidence>
<dbReference type="Gene3D" id="3.40.1160.10">
    <property type="entry name" value="Acetylglutamate kinase-like"/>
    <property type="match status" value="1"/>
</dbReference>
<dbReference type="EMBL" id="DRZI01000331">
    <property type="protein sequence ID" value="HHP82517.1"/>
    <property type="molecule type" value="Genomic_DNA"/>
</dbReference>
<dbReference type="EC" id="2.7.4.22" evidence="4"/>
<keyword evidence="11" id="KW-0665">Pyrimidine biosynthesis</keyword>
<proteinExistence type="inferred from homology"/>
<evidence type="ECO:0000256" key="9">
    <source>
        <dbReference type="ARBA" id="ARBA00022777"/>
    </source>
</evidence>
<evidence type="ECO:0000256" key="5">
    <source>
        <dbReference type="ARBA" id="ARBA00016403"/>
    </source>
</evidence>
<sequence>MGRPAYISVYIPVHIPSVVWLRFLFTSATIYLCEAFMSEKIVIKISGKIINPDKPDIIRRYAEAIRGIVSKGYRVVVVVGGGSYARNYIMCAKSIGLTQAQSDMLGIEISRANSLLLAYAIGNDVYLPIPRNIEDVERAWSINKVVVVGGLQPGQSTAAVAAIIAEVLGIKKMLYATDVEGIYDRDPKVYKDAKKLDMISVDELPKILNQRFEAGRYELLDPLAISIVKRSCIEVTVFNGLDPYNIYRALEEAIGTKIKPC</sequence>
<dbReference type="GO" id="GO:0006225">
    <property type="term" value="P:UDP biosynthetic process"/>
    <property type="evidence" value="ECO:0007669"/>
    <property type="project" value="TreeGrafter"/>
</dbReference>
<gene>
    <name evidence="15" type="primary">pyrH</name>
    <name evidence="16" type="ORF">ENL47_00125</name>
    <name evidence="15" type="ORF">ENM84_07645</name>
</gene>
<comment type="catalytic activity">
    <reaction evidence="13">
        <text>UMP + ATP = UDP + ADP</text>
        <dbReference type="Rhea" id="RHEA:24400"/>
        <dbReference type="ChEBI" id="CHEBI:30616"/>
        <dbReference type="ChEBI" id="CHEBI:57865"/>
        <dbReference type="ChEBI" id="CHEBI:58223"/>
        <dbReference type="ChEBI" id="CHEBI:456216"/>
        <dbReference type="EC" id="2.7.4.22"/>
    </reaction>
</comment>
<dbReference type="InterPro" id="IPR011817">
    <property type="entry name" value="Uridylate_kinase"/>
</dbReference>
<comment type="caution">
    <text evidence="15">The sequence shown here is derived from an EMBL/GenBank/DDBJ whole genome shotgun (WGS) entry which is preliminary data.</text>
</comment>
<evidence type="ECO:0000256" key="7">
    <source>
        <dbReference type="ARBA" id="ARBA00022679"/>
    </source>
</evidence>
<dbReference type="UniPathway" id="UPA00159">
    <property type="reaction ID" value="UER00275"/>
</dbReference>
<keyword evidence="9 15" id="KW-0418">Kinase</keyword>
<evidence type="ECO:0000256" key="4">
    <source>
        <dbReference type="ARBA" id="ARBA00012899"/>
    </source>
</evidence>
<organism evidence="15">
    <name type="scientific">Ignisphaera aggregans</name>
    <dbReference type="NCBI Taxonomy" id="334771"/>
    <lineage>
        <taxon>Archaea</taxon>
        <taxon>Thermoproteota</taxon>
        <taxon>Thermoprotei</taxon>
        <taxon>Desulfurococcales</taxon>
        <taxon>Desulfurococcaceae</taxon>
        <taxon>Ignisphaera</taxon>
    </lineage>
</organism>
<dbReference type="EMBL" id="DRUB01000001">
    <property type="protein sequence ID" value="HHR95258.1"/>
    <property type="molecule type" value="Genomic_DNA"/>
</dbReference>
<evidence type="ECO:0000256" key="12">
    <source>
        <dbReference type="ARBA" id="ARBA00032092"/>
    </source>
</evidence>
<evidence type="ECO:0000256" key="13">
    <source>
        <dbReference type="ARBA" id="ARBA00047767"/>
    </source>
</evidence>
<protein>
    <recommendedName>
        <fullName evidence="5">Uridylate kinase</fullName>
        <ecNumber evidence="4">2.7.4.22</ecNumber>
    </recommendedName>
    <alternativeName>
        <fullName evidence="12">Uridine monophosphate kinase</fullName>
    </alternativeName>
</protein>
<dbReference type="SUPFAM" id="SSF53633">
    <property type="entry name" value="Carbamate kinase-like"/>
    <property type="match status" value="1"/>
</dbReference>
<evidence type="ECO:0000256" key="10">
    <source>
        <dbReference type="ARBA" id="ARBA00022840"/>
    </source>
</evidence>
<dbReference type="InterPro" id="IPR001048">
    <property type="entry name" value="Asp/Glu/Uridylate_kinase"/>
</dbReference>
<dbReference type="InterPro" id="IPR036393">
    <property type="entry name" value="AceGlu_kinase-like_sf"/>
</dbReference>
<dbReference type="AlphaFoldDB" id="A0A7C5TJF6"/>
<evidence type="ECO:0000256" key="2">
    <source>
        <dbReference type="ARBA" id="ARBA00004791"/>
    </source>
</evidence>